<protein>
    <recommendedName>
        <fullName evidence="4">DUF4367 domain-containing protein</fullName>
    </recommendedName>
</protein>
<evidence type="ECO:0000256" key="1">
    <source>
        <dbReference type="SAM" id="Phobius"/>
    </source>
</evidence>
<sequence length="152" mass="17617">MEKKSLILIIVCIIVFSFVFLTYAGIFNQEESLQVGEINFKLPEGYKYVGFVKQGFPKTTNGLDSIYFDFYNDTNISNHVKDFVNECDSKNRSVAVSNFTTNDIFVYKAVSSTNSSHYWFVYGDKTYTFFTWKETFKIDDIAHYLIDSSVKN</sequence>
<name>A0A1G5WUZ6_9EURY</name>
<dbReference type="AlphaFoldDB" id="A0A1G5WUZ6"/>
<gene>
    <name evidence="2" type="ORF">SAMN02910315_01704</name>
</gene>
<accession>A0A1G5WUZ6</accession>
<dbReference type="Proteomes" id="UP000323439">
    <property type="component" value="Unassembled WGS sequence"/>
</dbReference>
<keyword evidence="1" id="KW-1133">Transmembrane helix</keyword>
<evidence type="ECO:0000313" key="2">
    <source>
        <dbReference type="EMBL" id="SDA61734.1"/>
    </source>
</evidence>
<organism evidence="2 3">
    <name type="scientific">Methanobrevibacter millerae</name>
    <dbReference type="NCBI Taxonomy" id="230361"/>
    <lineage>
        <taxon>Archaea</taxon>
        <taxon>Methanobacteriati</taxon>
        <taxon>Methanobacteriota</taxon>
        <taxon>Methanomada group</taxon>
        <taxon>Methanobacteria</taxon>
        <taxon>Methanobacteriales</taxon>
        <taxon>Methanobacteriaceae</taxon>
        <taxon>Methanobrevibacter</taxon>
    </lineage>
</organism>
<keyword evidence="3" id="KW-1185">Reference proteome</keyword>
<proteinExistence type="predicted"/>
<reference evidence="2 3" key="1">
    <citation type="submission" date="2016-10" db="EMBL/GenBank/DDBJ databases">
        <authorList>
            <person name="Varghese N."/>
            <person name="Submissions S."/>
        </authorList>
    </citation>
    <scope>NUCLEOTIDE SEQUENCE [LARGE SCALE GENOMIC DNA]</scope>
    <source>
        <strain evidence="2 3">DSM 16643</strain>
    </source>
</reference>
<dbReference type="EMBL" id="FMXB01000013">
    <property type="protein sequence ID" value="SDA61734.1"/>
    <property type="molecule type" value="Genomic_DNA"/>
</dbReference>
<dbReference type="RefSeq" id="WP_149732230.1">
    <property type="nucleotide sequence ID" value="NZ_FMXB01000013.1"/>
</dbReference>
<keyword evidence="1" id="KW-0812">Transmembrane</keyword>
<feature type="transmembrane region" description="Helical" evidence="1">
    <location>
        <begin position="6"/>
        <end position="26"/>
    </location>
</feature>
<evidence type="ECO:0008006" key="4">
    <source>
        <dbReference type="Google" id="ProtNLM"/>
    </source>
</evidence>
<evidence type="ECO:0000313" key="3">
    <source>
        <dbReference type="Proteomes" id="UP000323439"/>
    </source>
</evidence>
<keyword evidence="1" id="KW-0472">Membrane</keyword>